<reference evidence="2" key="1">
    <citation type="submission" date="2020-05" db="EMBL/GenBank/DDBJ databases">
        <title>Mycena genomes resolve the evolution of fungal bioluminescence.</title>
        <authorList>
            <person name="Tsai I.J."/>
        </authorList>
    </citation>
    <scope>NUCLEOTIDE SEQUENCE</scope>
    <source>
        <strain evidence="2">110903Hualien_Pintung</strain>
    </source>
</reference>
<accession>A0A8H6WGJ0</accession>
<gene>
    <name evidence="2" type="ORF">HMN09_00421500</name>
</gene>
<evidence type="ECO:0000313" key="3">
    <source>
        <dbReference type="Proteomes" id="UP000613580"/>
    </source>
</evidence>
<evidence type="ECO:0000256" key="1">
    <source>
        <dbReference type="SAM" id="MobiDB-lite"/>
    </source>
</evidence>
<evidence type="ECO:0000313" key="2">
    <source>
        <dbReference type="EMBL" id="KAF7316877.1"/>
    </source>
</evidence>
<proteinExistence type="predicted"/>
<feature type="compositionally biased region" description="Basic and acidic residues" evidence="1">
    <location>
        <begin position="611"/>
        <end position="633"/>
    </location>
</feature>
<feature type="region of interest" description="Disordered" evidence="1">
    <location>
        <begin position="1248"/>
        <end position="1273"/>
    </location>
</feature>
<feature type="compositionally biased region" description="Basic and acidic residues" evidence="1">
    <location>
        <begin position="869"/>
        <end position="891"/>
    </location>
</feature>
<protein>
    <submittedName>
        <fullName evidence="2">Uncharacterized protein</fullName>
    </submittedName>
</protein>
<feature type="compositionally biased region" description="Polar residues" evidence="1">
    <location>
        <begin position="120"/>
        <end position="130"/>
    </location>
</feature>
<feature type="region of interest" description="Disordered" evidence="1">
    <location>
        <begin position="866"/>
        <end position="891"/>
    </location>
</feature>
<feature type="region of interest" description="Disordered" evidence="1">
    <location>
        <begin position="486"/>
        <end position="505"/>
    </location>
</feature>
<keyword evidence="3" id="KW-1185">Reference proteome</keyword>
<sequence length="1591" mass="171671">MAAVDVDVVLAQPIHEDHANGLDDTQLTKSDNGGIDEVPSTELLEKTLDDASNESGALPVAVESNGELQNGPHDVAVVDEMASAEEIQEPPEVVETLAESASDVADEAVPAADQPPSRPWTPSYSVTTQGPGIPQAEEQEQPVEPVELIVTVSDEVPAVETNPELDDARPKSPWTPSYSVVVQGSPNVPAIELDADAIQGVTAEEELVVEVGMSRLLLRSHAEQGKQEAAPLDTVPNTEDTSLKARFHLANAEPERPEERDSSALIEPETLVALEEAEVASAPTQEVDREILVPVADSSMDTTTSTIVDGDSEDTTSGVKDEANAISVEEKIPVDAALLEAEILGGDTQNEDTSIEEGEIVETGSFIVDSVDVVPESTSQDSLVIISENIERPQSPWTPSYSVTSQGPGIEAEDEIQLPPPAGTTVTISEAPVEPVVEASAETENARPTSPWTPSYSVVVQGSPNIPPVELSESASIETDTTSAAAIDEEAPTTPEVASETQEEPAPLATIAADVVEPEATSESTQGVENVLEPESAVDAPVNEVVAVAEEDLAHAEVTDQAPADKATSTTELVIDAVEGLAATAAGLATAAGIFESPPPAEGTEVSQPDADDHVTVDESKSTVIPADDKAEAEATAAEEGLVPQSSVSAEELQTTAAEEAEKREQERLEAEQLEEQRLEEAQRAEAERVEQERIAKLEQERLEAERLEQQRLEDAKRAEEERIELERLQAQQEQERLEQERIEQQQLEEQQRLAELAEAERVAEEARRAEEERLAEQARLAKLEQERLEEEQRLADEAEAARLAAEAEEQRLADLAEAQRLADEAKRAEQERAAEQARLEEERRVAELAEAKRLADEAEAARLAAEAEEQRLADEARRAEEERAAEQARLEEEQRLAELAEAQRVAEEAEAARIAAEAEEQRLAELAEAQRLADEAKRAEEERAAEQARLEEEQRLAELAEAQRLADEAEAARVAAEAEQQRLAEEQRLAEQERLEEERRLAELAEAQRLADEAEAARLAAEAEEQRLAELAEAQRLADEAKRAEEERAAEQARLEEEQRLAELAEAKRLAEEAEAARLAAEAEEQRIAELAEAQRLADEAKRAEEAQLAEQARLEEERRLAELAEAQRLAAEAEAARLAAEAEEQRLAELAEEAKLAEQKEQERLAKIAEEQKLADEAARGVEQEKLAEISSVDAPPENVSDEPPKPQSSTDLVPEILAAAAILSPGGLVSEQAIPTVSAQEITLNGSSEPVERPWTPSYSVTTHGPGIDIEVPKHVETTTIQVSEENSNDVVETIAHDDLLSSSTPEIERPKSPWTPSYSVVQQGPGIEPVDEVLVLDQPTLTISEVTNEPPAEQIAEDNARPKSPWTPSYSVVVQGSSVPALELNATTETIPAVVDPATLHDPDVEEHTGSPDPASDAVVAALVESRVVSDEPVQVLEEVSTSAAPVDGPSPADLKEVVAALEAPREDATDAAGDLSANSTNQPTPLASAKALPELQTFPITGDLDDEIDDTVPPLSPRSRLESTASSLYFPGAWFSKLPEGRASLEVASGEFTPSKNSPPLLTTTRADEVVQKEEAERKGKWCIVM</sequence>
<organism evidence="2 3">
    <name type="scientific">Mycena chlorophos</name>
    <name type="common">Agaric fungus</name>
    <name type="synonym">Agaricus chlorophos</name>
    <dbReference type="NCBI Taxonomy" id="658473"/>
    <lineage>
        <taxon>Eukaryota</taxon>
        <taxon>Fungi</taxon>
        <taxon>Dikarya</taxon>
        <taxon>Basidiomycota</taxon>
        <taxon>Agaricomycotina</taxon>
        <taxon>Agaricomycetes</taxon>
        <taxon>Agaricomycetidae</taxon>
        <taxon>Agaricales</taxon>
        <taxon>Marasmiineae</taxon>
        <taxon>Mycenaceae</taxon>
        <taxon>Mycena</taxon>
    </lineage>
</organism>
<dbReference type="OrthoDB" id="2804751at2759"/>
<feature type="compositionally biased region" description="Basic and acidic residues" evidence="1">
    <location>
        <begin position="660"/>
        <end position="691"/>
    </location>
</feature>
<feature type="region of interest" description="Disordered" evidence="1">
    <location>
        <begin position="106"/>
        <end position="142"/>
    </location>
</feature>
<feature type="region of interest" description="Disordered" evidence="1">
    <location>
        <begin position="1300"/>
        <end position="1327"/>
    </location>
</feature>
<feature type="region of interest" description="Disordered" evidence="1">
    <location>
        <begin position="594"/>
        <end position="691"/>
    </location>
</feature>
<feature type="region of interest" description="Disordered" evidence="1">
    <location>
        <begin position="16"/>
        <end position="37"/>
    </location>
</feature>
<feature type="region of interest" description="Disordered" evidence="1">
    <location>
        <begin position="1346"/>
        <end position="1371"/>
    </location>
</feature>
<dbReference type="EMBL" id="JACAZE010000005">
    <property type="protein sequence ID" value="KAF7316877.1"/>
    <property type="molecule type" value="Genomic_DNA"/>
</dbReference>
<feature type="region of interest" description="Disordered" evidence="1">
    <location>
        <begin position="1178"/>
        <end position="1213"/>
    </location>
</feature>
<comment type="caution">
    <text evidence="2">The sequence shown here is derived from an EMBL/GenBank/DDBJ whole genome shotgun (WGS) entry which is preliminary data.</text>
</comment>
<feature type="compositionally biased region" description="Basic and acidic residues" evidence="1">
    <location>
        <begin position="1178"/>
        <end position="1190"/>
    </location>
</feature>
<name>A0A8H6WGJ0_MYCCL</name>
<dbReference type="Proteomes" id="UP000613580">
    <property type="component" value="Unassembled WGS sequence"/>
</dbReference>